<keyword evidence="3" id="KW-1185">Reference proteome</keyword>
<evidence type="ECO:0000313" key="2">
    <source>
        <dbReference type="EMBL" id="SDL86023.1"/>
    </source>
</evidence>
<reference evidence="3" key="1">
    <citation type="submission" date="2016-10" db="EMBL/GenBank/DDBJ databases">
        <authorList>
            <person name="Varghese N."/>
            <person name="Submissions S."/>
        </authorList>
    </citation>
    <scope>NUCLEOTIDE SEQUENCE [LARGE SCALE GENOMIC DNA]</scope>
    <source>
        <strain evidence="3">DSM 24536</strain>
    </source>
</reference>
<gene>
    <name evidence="2" type="ORF">SAMN05421813_10341</name>
</gene>
<dbReference type="STRING" id="990371.SAMN05421813_10341"/>
<evidence type="ECO:0000313" key="3">
    <source>
        <dbReference type="Proteomes" id="UP000199226"/>
    </source>
</evidence>
<sequence>MNEKNLDYLKKVLDNLGFGTRLNDVLETAIRREIPRFTLGLNNTHRPAEVKDQNIPRTDHIRFELNFNKAKENDIYFLNDYLVTLRKQGEPVPRIQTFDLERDHRITALQAWKLLSGLAFEKDVYPKQNSEEKTAEKPEKTRVWFKLNLDVTDAYGNHPLRTFYPEYQYNLSDSLAKYPLKGLEDATKKEEILKTLRYGNFQDAELTIGKKSIPVMLAANPQMKTIDIYDKNRREIRDEEIFPERAAAQTAKAETSAGVKDRKNAVTQSAPEQTEQPWKQEPELESAKTIGR</sequence>
<evidence type="ECO:0000256" key="1">
    <source>
        <dbReference type="SAM" id="MobiDB-lite"/>
    </source>
</evidence>
<dbReference type="RefSeq" id="WP_090699541.1">
    <property type="nucleotide sequence ID" value="NZ_FNHH01000003.1"/>
</dbReference>
<protein>
    <submittedName>
        <fullName evidence="2">Uncharacterized protein</fullName>
    </submittedName>
</protein>
<feature type="region of interest" description="Disordered" evidence="1">
    <location>
        <begin position="246"/>
        <end position="292"/>
    </location>
</feature>
<feature type="compositionally biased region" description="Polar residues" evidence="1">
    <location>
        <begin position="265"/>
        <end position="277"/>
    </location>
</feature>
<dbReference type="AlphaFoldDB" id="A0A1G9NI66"/>
<name>A0A1G9NI66_9SPHI</name>
<dbReference type="EMBL" id="FNHH01000003">
    <property type="protein sequence ID" value="SDL86023.1"/>
    <property type="molecule type" value="Genomic_DNA"/>
</dbReference>
<proteinExistence type="predicted"/>
<dbReference type="OrthoDB" id="6372253at2"/>
<organism evidence="2 3">
    <name type="scientific">Daejeonella rubra</name>
    <dbReference type="NCBI Taxonomy" id="990371"/>
    <lineage>
        <taxon>Bacteria</taxon>
        <taxon>Pseudomonadati</taxon>
        <taxon>Bacteroidota</taxon>
        <taxon>Sphingobacteriia</taxon>
        <taxon>Sphingobacteriales</taxon>
        <taxon>Sphingobacteriaceae</taxon>
        <taxon>Daejeonella</taxon>
    </lineage>
</organism>
<dbReference type="Proteomes" id="UP000199226">
    <property type="component" value="Unassembled WGS sequence"/>
</dbReference>
<accession>A0A1G9NI66</accession>
<feature type="compositionally biased region" description="Low complexity" evidence="1">
    <location>
        <begin position="246"/>
        <end position="257"/>
    </location>
</feature>